<dbReference type="AlphaFoldDB" id="A0A9P3GRC1"/>
<gene>
    <name evidence="8" type="ORF">PsYK624_167310</name>
</gene>
<feature type="compositionally biased region" description="Acidic residues" evidence="6">
    <location>
        <begin position="268"/>
        <end position="291"/>
    </location>
</feature>
<evidence type="ECO:0000259" key="7">
    <source>
        <dbReference type="Pfam" id="PF05699"/>
    </source>
</evidence>
<feature type="region of interest" description="Disordered" evidence="6">
    <location>
        <begin position="263"/>
        <end position="395"/>
    </location>
</feature>
<feature type="region of interest" description="Disordered" evidence="6">
    <location>
        <begin position="216"/>
        <end position="250"/>
    </location>
</feature>
<evidence type="ECO:0000256" key="5">
    <source>
        <dbReference type="ARBA" id="ARBA00023242"/>
    </source>
</evidence>
<evidence type="ECO:0000256" key="3">
    <source>
        <dbReference type="ARBA" id="ARBA00022771"/>
    </source>
</evidence>
<evidence type="ECO:0000313" key="8">
    <source>
        <dbReference type="EMBL" id="GJF00443.1"/>
    </source>
</evidence>
<dbReference type="Proteomes" id="UP000703269">
    <property type="component" value="Unassembled WGS sequence"/>
</dbReference>
<evidence type="ECO:0000256" key="6">
    <source>
        <dbReference type="SAM" id="MobiDB-lite"/>
    </source>
</evidence>
<keyword evidence="4" id="KW-0862">Zinc</keyword>
<feature type="domain" description="HAT C-terminal dimerisation" evidence="7">
    <location>
        <begin position="1041"/>
        <end position="1116"/>
    </location>
</feature>
<dbReference type="GO" id="GO:0008270">
    <property type="term" value="F:zinc ion binding"/>
    <property type="evidence" value="ECO:0007669"/>
    <property type="project" value="UniProtKB-KW"/>
</dbReference>
<feature type="compositionally biased region" description="Basic and acidic residues" evidence="6">
    <location>
        <begin position="319"/>
        <end position="328"/>
    </location>
</feature>
<dbReference type="PANTHER" id="PTHR46481">
    <property type="entry name" value="ZINC FINGER BED DOMAIN-CONTAINING PROTEIN 4"/>
    <property type="match status" value="1"/>
</dbReference>
<dbReference type="GO" id="GO:0046983">
    <property type="term" value="F:protein dimerization activity"/>
    <property type="evidence" value="ECO:0007669"/>
    <property type="project" value="InterPro"/>
</dbReference>
<keyword evidence="9" id="KW-1185">Reference proteome</keyword>
<feature type="region of interest" description="Disordered" evidence="6">
    <location>
        <begin position="452"/>
        <end position="484"/>
    </location>
</feature>
<keyword evidence="3" id="KW-0863">Zinc-finger</keyword>
<evidence type="ECO:0000313" key="9">
    <source>
        <dbReference type="Proteomes" id="UP000703269"/>
    </source>
</evidence>
<feature type="compositionally biased region" description="Basic and acidic residues" evidence="6">
    <location>
        <begin position="373"/>
        <end position="382"/>
    </location>
</feature>
<feature type="compositionally biased region" description="Basic and acidic residues" evidence="6">
    <location>
        <begin position="222"/>
        <end position="238"/>
    </location>
</feature>
<dbReference type="OrthoDB" id="3264316at2759"/>
<comment type="subcellular location">
    <subcellularLocation>
        <location evidence="1">Nucleus</location>
    </subcellularLocation>
</comment>
<keyword evidence="5" id="KW-0539">Nucleus</keyword>
<proteinExistence type="predicted"/>
<name>A0A9P3GRC1_9APHY</name>
<feature type="compositionally biased region" description="Polar residues" evidence="6">
    <location>
        <begin position="133"/>
        <end position="143"/>
    </location>
</feature>
<keyword evidence="2" id="KW-0479">Metal-binding</keyword>
<dbReference type="PANTHER" id="PTHR46481:SF10">
    <property type="entry name" value="ZINC FINGER BED DOMAIN-CONTAINING PROTEIN 39"/>
    <property type="match status" value="1"/>
</dbReference>
<evidence type="ECO:0000256" key="4">
    <source>
        <dbReference type="ARBA" id="ARBA00022833"/>
    </source>
</evidence>
<dbReference type="InterPro" id="IPR008906">
    <property type="entry name" value="HATC_C_dom"/>
</dbReference>
<feature type="region of interest" description="Disordered" evidence="6">
    <location>
        <begin position="126"/>
        <end position="159"/>
    </location>
</feature>
<protein>
    <recommendedName>
        <fullName evidence="7">HAT C-terminal dimerisation domain-containing protein</fullName>
    </recommendedName>
</protein>
<reference evidence="8 9" key="1">
    <citation type="submission" date="2021-08" db="EMBL/GenBank/DDBJ databases">
        <title>Draft Genome Sequence of Phanerochaete sordida strain YK-624.</title>
        <authorList>
            <person name="Mori T."/>
            <person name="Dohra H."/>
            <person name="Suzuki T."/>
            <person name="Kawagishi H."/>
            <person name="Hirai H."/>
        </authorList>
    </citation>
    <scope>NUCLEOTIDE SEQUENCE [LARGE SCALE GENOMIC DNA]</scope>
    <source>
        <strain evidence="8 9">YK-624</strain>
    </source>
</reference>
<dbReference type="GO" id="GO:0005634">
    <property type="term" value="C:nucleus"/>
    <property type="evidence" value="ECO:0007669"/>
    <property type="project" value="UniProtKB-SubCell"/>
</dbReference>
<dbReference type="SUPFAM" id="SSF53098">
    <property type="entry name" value="Ribonuclease H-like"/>
    <property type="match status" value="1"/>
</dbReference>
<dbReference type="InterPro" id="IPR012337">
    <property type="entry name" value="RNaseH-like_sf"/>
</dbReference>
<comment type="caution">
    <text evidence="8">The sequence shown here is derived from an EMBL/GenBank/DDBJ whole genome shotgun (WGS) entry which is preliminary data.</text>
</comment>
<organism evidence="8 9">
    <name type="scientific">Phanerochaete sordida</name>
    <dbReference type="NCBI Taxonomy" id="48140"/>
    <lineage>
        <taxon>Eukaryota</taxon>
        <taxon>Fungi</taxon>
        <taxon>Dikarya</taxon>
        <taxon>Basidiomycota</taxon>
        <taxon>Agaricomycotina</taxon>
        <taxon>Agaricomycetes</taxon>
        <taxon>Polyporales</taxon>
        <taxon>Phanerochaetaceae</taxon>
        <taxon>Phanerochaete</taxon>
    </lineage>
</organism>
<dbReference type="Pfam" id="PF05699">
    <property type="entry name" value="Dimer_Tnp_hAT"/>
    <property type="match status" value="1"/>
</dbReference>
<sequence>MSGEQQPTLSQLIQELKKLSLTLPDSVPVGKKTDKISIVLANVTGDDEFHTFNRKYDALFGMDCRDGPRLRYVRRGRYGMPAWCEYLEAIDLKHASIQPGLVRLRLTTLITELKTVISLARGRPAPTSEVADTLSSNPQNAQVASDAPPPPSGQQLAAQPAPVAQLLSGDRVEIPEIAENAKDQTVAKKRGKQLTKKTQLPLNLFLRGTASAVIELPSDGEANDKSYRPPKQRLEEPRSPSLILDSDGNEIIEDVSKARKKRRAAEMADIDEDEPSGDEYIAESSEEEGEDTLGSQPSDSEEEKRAARGKLKKGSKTSSTEKSRESGKSKSQKRQSSAKKYKRPPRKKAKTNKRSDVLVISSGDESDGQSALREVENADAAKVRRGGKRGPLNKTLQHFHTPVPVVCPDLKDKYRWDLKCKHCGKHRTVKRTLHGNGIQFEDEPKLPHLGNISGHLREDHPSLAAGDTLETDSKPDAPSGSSHGYTAASAKLMEAYLKEGELNPAVEPTQKGFLRIFAAWLLDQDLPFTTGEAPSLANLFKYLKIRFVLPSDTTVRNVLAEIFAELHGKVVRELSSIKSKIAYSSDSWTTRQMVFTFAGTIASFIDDDWDLIERLVDFHHLEDDEHKGQYAAKAFVNGAAKRGGLDKFVSITMDNASSNDVLARTLAALLLKRYGIQFSPENGQIRCIAHVVNLVVQQILHTLAEADDPALEDYYESYKHEPFHYDLEDDDEQKALEQELLDMFEEGDAGLDDEGELEDEDVDAELGDLGQSKWSQQGAVKKLRLLCTKITSSPQRRSAFHRVKQRVYKADTAENTRRRRLMVIRDVVTRWNYTHAMIVRALELKEAINAWVSAHPALDELRISPKDWKLLGQLAQLLSIFTEVTKAMSRAHTPTLPFVLPMYESMNKQLSASAADTKIDPLIRNAAAAGLQKLTGYFAKAKASQYIVVATILHPALRIGWCNTLGDDFAKKARVLFEHVYEEYSAATAPDPAAKPAPSKASDAAISGSFLDAICAIPELPHTPAVETAEKSEIERYFAGEGKHIKPDGALILPWWREHAGAFPVISRMARDFLCIPATSVSVERLFSAGRHLCTDLRSSFRAQTVTEAMCVKQWIRAGLLDPEPPANRRSKKM</sequence>
<evidence type="ECO:0000256" key="2">
    <source>
        <dbReference type="ARBA" id="ARBA00022723"/>
    </source>
</evidence>
<feature type="compositionally biased region" description="Basic residues" evidence="6">
    <location>
        <begin position="330"/>
        <end position="352"/>
    </location>
</feature>
<evidence type="ECO:0000256" key="1">
    <source>
        <dbReference type="ARBA" id="ARBA00004123"/>
    </source>
</evidence>
<accession>A0A9P3GRC1</accession>
<dbReference type="InterPro" id="IPR052035">
    <property type="entry name" value="ZnF_BED_domain_contain"/>
</dbReference>
<dbReference type="EMBL" id="BPQB01000154">
    <property type="protein sequence ID" value="GJF00443.1"/>
    <property type="molecule type" value="Genomic_DNA"/>
</dbReference>